<accession>X1C902</accession>
<dbReference type="InterPro" id="IPR000415">
    <property type="entry name" value="Nitroreductase-like"/>
</dbReference>
<comment type="caution">
    <text evidence="2">The sequence shown here is derived from an EMBL/GenBank/DDBJ whole genome shotgun (WGS) entry which is preliminary data.</text>
</comment>
<dbReference type="InterPro" id="IPR052544">
    <property type="entry name" value="Bacteriocin_Proc_Enz"/>
</dbReference>
<dbReference type="Pfam" id="PF00881">
    <property type="entry name" value="Nitroreductase"/>
    <property type="match status" value="1"/>
</dbReference>
<dbReference type="SUPFAM" id="SSF55469">
    <property type="entry name" value="FMN-dependent nitroreductase-like"/>
    <property type="match status" value="1"/>
</dbReference>
<proteinExistence type="predicted"/>
<gene>
    <name evidence="2" type="ORF">S01H4_40206</name>
</gene>
<dbReference type="AlphaFoldDB" id="X1C902"/>
<evidence type="ECO:0000259" key="1">
    <source>
        <dbReference type="Pfam" id="PF00881"/>
    </source>
</evidence>
<dbReference type="PANTHER" id="PTHR43745">
    <property type="entry name" value="NITROREDUCTASE MJ1384-RELATED"/>
    <property type="match status" value="1"/>
</dbReference>
<feature type="non-terminal residue" evidence="2">
    <location>
        <position position="173"/>
    </location>
</feature>
<evidence type="ECO:0000313" key="2">
    <source>
        <dbReference type="EMBL" id="GAH04546.1"/>
    </source>
</evidence>
<dbReference type="GO" id="GO:0016491">
    <property type="term" value="F:oxidoreductase activity"/>
    <property type="evidence" value="ECO:0007669"/>
    <property type="project" value="InterPro"/>
</dbReference>
<dbReference type="InterPro" id="IPR029479">
    <property type="entry name" value="Nitroreductase"/>
</dbReference>
<organism evidence="2">
    <name type="scientific">marine sediment metagenome</name>
    <dbReference type="NCBI Taxonomy" id="412755"/>
    <lineage>
        <taxon>unclassified sequences</taxon>
        <taxon>metagenomes</taxon>
        <taxon>ecological metagenomes</taxon>
    </lineage>
</organism>
<sequence length="173" mass="18991">MKKLVLFSLLIICAPGFLQAQELKPVKLNAPNKDRGLAVMQALSVRASVREWSDQKLSLQDLSDLLWAANGVNRPDEGKRTASSAMNAQDIDIYVFIEEGVYLYDAFKQILNPVCSGDFRSLPGKTAAPVNLVLVSDISRFRRGEDSLKLTWAAMDAGIVSQNISVFCAATEL</sequence>
<dbReference type="Gene3D" id="3.40.109.10">
    <property type="entry name" value="NADH Oxidase"/>
    <property type="match status" value="1"/>
</dbReference>
<feature type="domain" description="Nitroreductase" evidence="1">
    <location>
        <begin position="45"/>
        <end position="171"/>
    </location>
</feature>
<name>X1C902_9ZZZZ</name>
<dbReference type="PANTHER" id="PTHR43745:SF2">
    <property type="entry name" value="NITROREDUCTASE MJ1384-RELATED"/>
    <property type="match status" value="1"/>
</dbReference>
<protein>
    <recommendedName>
        <fullName evidence="1">Nitroreductase domain-containing protein</fullName>
    </recommendedName>
</protein>
<dbReference type="EMBL" id="BART01021868">
    <property type="protein sequence ID" value="GAH04546.1"/>
    <property type="molecule type" value="Genomic_DNA"/>
</dbReference>
<reference evidence="2" key="1">
    <citation type="journal article" date="2014" name="Front. Microbiol.">
        <title>High frequency of phylogenetically diverse reductive dehalogenase-homologous genes in deep subseafloor sedimentary metagenomes.</title>
        <authorList>
            <person name="Kawai M."/>
            <person name="Futagami T."/>
            <person name="Toyoda A."/>
            <person name="Takaki Y."/>
            <person name="Nishi S."/>
            <person name="Hori S."/>
            <person name="Arai W."/>
            <person name="Tsubouchi T."/>
            <person name="Morono Y."/>
            <person name="Uchiyama I."/>
            <person name="Ito T."/>
            <person name="Fujiyama A."/>
            <person name="Inagaki F."/>
            <person name="Takami H."/>
        </authorList>
    </citation>
    <scope>NUCLEOTIDE SEQUENCE</scope>
    <source>
        <strain evidence="2">Expedition CK06-06</strain>
    </source>
</reference>